<keyword evidence="2" id="KW-1185">Reference proteome</keyword>
<reference evidence="1 2" key="1">
    <citation type="journal article" date="2010" name="Stand. Genomic Sci.">
        <title>Complete genome sequence of Cellulomonas flavigena type strain (134).</title>
        <authorList>
            <person name="Abt B."/>
            <person name="Foster B."/>
            <person name="Lapidus A."/>
            <person name="Clum A."/>
            <person name="Sun H."/>
            <person name="Pukall R."/>
            <person name="Lucas S."/>
            <person name="Glavina Del Rio T."/>
            <person name="Nolan M."/>
            <person name="Tice H."/>
            <person name="Cheng J.F."/>
            <person name="Pitluck S."/>
            <person name="Liolios K."/>
            <person name="Ivanova N."/>
            <person name="Mavromatis K."/>
            <person name="Ovchinnikova G."/>
            <person name="Pati A."/>
            <person name="Goodwin L."/>
            <person name="Chen A."/>
            <person name="Palaniappan K."/>
            <person name="Land M."/>
            <person name="Hauser L."/>
            <person name="Chang Y.J."/>
            <person name="Jeffries C.D."/>
            <person name="Rohde M."/>
            <person name="Goker M."/>
            <person name="Woyke T."/>
            <person name="Bristow J."/>
            <person name="Eisen J.A."/>
            <person name="Markowitz V."/>
            <person name="Hugenholtz P."/>
            <person name="Kyrpides N.C."/>
            <person name="Klenk H.P."/>
        </authorList>
    </citation>
    <scope>NUCLEOTIDE SEQUENCE [LARGE SCALE GENOMIC DNA]</scope>
    <source>
        <strain evidence="2">ATCC 482 / DSM 20109 / BCRC 11376 / JCM 18109 / NBRC 3775 / NCIMB 8073 / NRS 134</strain>
    </source>
</reference>
<sequence length="187" mass="19940">MLTRAAEPLHVAEGLVEADYSQIELHVEAPGGFDAGPGTGLTLPPEDTCTALTVARHHGSVPVRLEMHGHAPAPDPAWDAVAEVPLRGGGPVSVTGWATQDAVEGPVLPAVPMRARFAVQDGQRGSEQFDDGPWEAAAVERYVVQLWPAPPALFRVTYTAGTYADVQQDQDGLARRIDARVEVRRPA</sequence>
<evidence type="ECO:0000313" key="2">
    <source>
        <dbReference type="Proteomes" id="UP000000849"/>
    </source>
</evidence>
<dbReference type="HOGENOM" id="CLU_096818_1_0_11"/>
<dbReference type="AlphaFoldDB" id="D5ULJ4"/>
<accession>D5ULJ4</accession>
<dbReference type="STRING" id="446466.Cfla_1132"/>
<evidence type="ECO:0000313" key="1">
    <source>
        <dbReference type="EMBL" id="ADG74036.1"/>
    </source>
</evidence>
<name>D5ULJ4_CELFN</name>
<dbReference type="OrthoDB" id="4485313at2"/>
<dbReference type="RefSeq" id="WP_013116370.1">
    <property type="nucleotide sequence ID" value="NC_014151.1"/>
</dbReference>
<protein>
    <submittedName>
        <fullName evidence="1">Uncharacterized protein</fullName>
    </submittedName>
</protein>
<dbReference type="Proteomes" id="UP000000849">
    <property type="component" value="Chromosome"/>
</dbReference>
<dbReference type="KEGG" id="cfl:Cfla_1132"/>
<organism evidence="1 2">
    <name type="scientific">Cellulomonas flavigena (strain ATCC 482 / DSM 20109 / BCRC 11376 / JCM 18109 / NBRC 3775 / NCIMB 8073 / NRS 134)</name>
    <dbReference type="NCBI Taxonomy" id="446466"/>
    <lineage>
        <taxon>Bacteria</taxon>
        <taxon>Bacillati</taxon>
        <taxon>Actinomycetota</taxon>
        <taxon>Actinomycetes</taxon>
        <taxon>Micrococcales</taxon>
        <taxon>Cellulomonadaceae</taxon>
        <taxon>Cellulomonas</taxon>
    </lineage>
</organism>
<proteinExistence type="predicted"/>
<gene>
    <name evidence="1" type="ordered locus">Cfla_1132</name>
</gene>
<dbReference type="EMBL" id="CP001964">
    <property type="protein sequence ID" value="ADG74036.1"/>
    <property type="molecule type" value="Genomic_DNA"/>
</dbReference>